<comment type="similarity">
    <text evidence="1">Belongs to the universal stress protein A family.</text>
</comment>
<sequence length="289" mass="32222">MKTIFVPTDFSAVAENAAQYAVKIAGAIGARVKLFNSFRIAAESPLAPQVAWPLYDYNAVVENTTAALNKLAGQLTHADETRRVEVLTACESSAGNVAEMVNEKAVEDRVCLTVIGTSGAGDVQKFFLGSTSNDMIGKTTVPLLLVPPKHAYKPIRRIAIATDLSDQEIEVVQSVASLARYFKAELVLFHVTKNNYQYEGKVDAYLRDVTNRINYNNVFYRHVQNTDVNRGLEWIAEHGMIDMLAIIHREHNFFDQLFSRSHTHHAAKHIDIPLLVYPCASKRFIAPNF</sequence>
<evidence type="ECO:0000259" key="4">
    <source>
        <dbReference type="Pfam" id="PF00582"/>
    </source>
</evidence>
<evidence type="ECO:0000256" key="2">
    <source>
        <dbReference type="ARBA" id="ARBA00022741"/>
    </source>
</evidence>
<keyword evidence="2" id="KW-0547">Nucleotide-binding</keyword>
<keyword evidence="3" id="KW-0067">ATP-binding</keyword>
<evidence type="ECO:0000313" key="6">
    <source>
        <dbReference type="Proteomes" id="UP001501436"/>
    </source>
</evidence>
<keyword evidence="6" id="KW-1185">Reference proteome</keyword>
<dbReference type="Pfam" id="PF00582">
    <property type="entry name" value="Usp"/>
    <property type="match status" value="2"/>
</dbReference>
<reference evidence="6" key="1">
    <citation type="journal article" date="2019" name="Int. J. Syst. Evol. Microbiol.">
        <title>The Global Catalogue of Microorganisms (GCM) 10K type strain sequencing project: providing services to taxonomists for standard genome sequencing and annotation.</title>
        <authorList>
            <consortium name="The Broad Institute Genomics Platform"/>
            <consortium name="The Broad Institute Genome Sequencing Center for Infectious Disease"/>
            <person name="Wu L."/>
            <person name="Ma J."/>
        </authorList>
    </citation>
    <scope>NUCLEOTIDE SEQUENCE [LARGE SCALE GENOMIC DNA]</scope>
    <source>
        <strain evidence="6">JCM 18283</strain>
    </source>
</reference>
<accession>A0ABP9G120</accession>
<evidence type="ECO:0000256" key="3">
    <source>
        <dbReference type="ARBA" id="ARBA00022840"/>
    </source>
</evidence>
<dbReference type="InterPro" id="IPR006015">
    <property type="entry name" value="Universal_stress_UspA"/>
</dbReference>
<dbReference type="CDD" id="cd00293">
    <property type="entry name" value="USP-like"/>
    <property type="match status" value="2"/>
</dbReference>
<name>A0ABP9G120_9SPHI</name>
<dbReference type="PRINTS" id="PR01438">
    <property type="entry name" value="UNVRSLSTRESS"/>
</dbReference>
<organism evidence="5 6">
    <name type="scientific">Mucilaginibacter defluvii</name>
    <dbReference type="NCBI Taxonomy" id="1196019"/>
    <lineage>
        <taxon>Bacteria</taxon>
        <taxon>Pseudomonadati</taxon>
        <taxon>Bacteroidota</taxon>
        <taxon>Sphingobacteriia</taxon>
        <taxon>Sphingobacteriales</taxon>
        <taxon>Sphingobacteriaceae</taxon>
        <taxon>Mucilaginibacter</taxon>
    </lineage>
</organism>
<gene>
    <name evidence="5" type="ORF">GCM10023313_30070</name>
</gene>
<dbReference type="EMBL" id="BAABJI010000002">
    <property type="protein sequence ID" value="GAA4923761.1"/>
    <property type="molecule type" value="Genomic_DNA"/>
</dbReference>
<dbReference type="SUPFAM" id="SSF52402">
    <property type="entry name" value="Adenine nucleotide alpha hydrolases-like"/>
    <property type="match status" value="2"/>
</dbReference>
<dbReference type="RefSeq" id="WP_345332077.1">
    <property type="nucleotide sequence ID" value="NZ_BAABJI010000002.1"/>
</dbReference>
<feature type="domain" description="UspA" evidence="4">
    <location>
        <begin position="155"/>
        <end position="278"/>
    </location>
</feature>
<feature type="domain" description="UspA" evidence="4">
    <location>
        <begin position="1"/>
        <end position="147"/>
    </location>
</feature>
<dbReference type="InterPro" id="IPR006016">
    <property type="entry name" value="UspA"/>
</dbReference>
<proteinExistence type="inferred from homology"/>
<dbReference type="PANTHER" id="PTHR46268">
    <property type="entry name" value="STRESS RESPONSE PROTEIN NHAX"/>
    <property type="match status" value="1"/>
</dbReference>
<dbReference type="Gene3D" id="3.40.50.620">
    <property type="entry name" value="HUPs"/>
    <property type="match status" value="2"/>
</dbReference>
<evidence type="ECO:0000313" key="5">
    <source>
        <dbReference type="EMBL" id="GAA4923761.1"/>
    </source>
</evidence>
<protein>
    <submittedName>
        <fullName evidence="5">Universal stress protein</fullName>
    </submittedName>
</protein>
<dbReference type="PANTHER" id="PTHR46268:SF27">
    <property type="entry name" value="UNIVERSAL STRESS PROTEIN RV2623"/>
    <property type="match status" value="1"/>
</dbReference>
<dbReference type="InterPro" id="IPR014729">
    <property type="entry name" value="Rossmann-like_a/b/a_fold"/>
</dbReference>
<comment type="caution">
    <text evidence="5">The sequence shown here is derived from an EMBL/GenBank/DDBJ whole genome shotgun (WGS) entry which is preliminary data.</text>
</comment>
<evidence type="ECO:0000256" key="1">
    <source>
        <dbReference type="ARBA" id="ARBA00008791"/>
    </source>
</evidence>
<dbReference type="Proteomes" id="UP001501436">
    <property type="component" value="Unassembled WGS sequence"/>
</dbReference>